<feature type="transmembrane region" description="Helical" evidence="1">
    <location>
        <begin position="100"/>
        <end position="120"/>
    </location>
</feature>
<protein>
    <submittedName>
        <fullName evidence="3">DedA family protein</fullName>
    </submittedName>
</protein>
<evidence type="ECO:0000256" key="1">
    <source>
        <dbReference type="SAM" id="Phobius"/>
    </source>
</evidence>
<keyword evidence="1" id="KW-0472">Membrane</keyword>
<keyword evidence="4" id="KW-1185">Reference proteome</keyword>
<keyword evidence="1" id="KW-0812">Transmembrane</keyword>
<name>A0A839AF55_9HYPH</name>
<feature type="transmembrane region" description="Helical" evidence="1">
    <location>
        <begin position="171"/>
        <end position="191"/>
    </location>
</feature>
<dbReference type="Proteomes" id="UP000541109">
    <property type="component" value="Unassembled WGS sequence"/>
</dbReference>
<dbReference type="Pfam" id="PF09335">
    <property type="entry name" value="VTT_dom"/>
    <property type="match status" value="1"/>
</dbReference>
<accession>A0A839AF55</accession>
<reference evidence="3 4" key="1">
    <citation type="submission" date="2020-07" db="EMBL/GenBank/DDBJ databases">
        <title>Stappia sp., F7233, whole genome shotgun sequencing project.</title>
        <authorList>
            <person name="Jiang S."/>
            <person name="Liu Z.W."/>
            <person name="Du Z.J."/>
        </authorList>
    </citation>
    <scope>NUCLEOTIDE SEQUENCE [LARGE SCALE GENOMIC DNA]</scope>
    <source>
        <strain evidence="3 4">F7233</strain>
    </source>
</reference>
<dbReference type="InterPro" id="IPR032816">
    <property type="entry name" value="VTT_dom"/>
</dbReference>
<dbReference type="AlphaFoldDB" id="A0A839AF55"/>
<gene>
    <name evidence="3" type="ORF">H2509_15170</name>
</gene>
<feature type="transmembrane region" description="Helical" evidence="1">
    <location>
        <begin position="52"/>
        <end position="79"/>
    </location>
</feature>
<evidence type="ECO:0000313" key="3">
    <source>
        <dbReference type="EMBL" id="MBA5778470.1"/>
    </source>
</evidence>
<keyword evidence="1" id="KW-1133">Transmembrane helix</keyword>
<proteinExistence type="predicted"/>
<sequence length="192" mass="21034">MLRRLYDWTMSLASGPRAPVALGTVSFAESSFFPIPPDVLLIPMVIARRDRAFAYAVICTVTSVVGGLFGYAIGAFLFVQLAEPILSFYGYLEKFESFRADFNAFGPWIVFIAGLTPFPYKVITIASGATGLSLPVFMAASLVSRGLRFFVVSGLLYLFGPPIRDFIEKRLGLVFTVFVIALIGGFAAIRYL</sequence>
<dbReference type="EMBL" id="JACFXV010000063">
    <property type="protein sequence ID" value="MBA5778470.1"/>
    <property type="molecule type" value="Genomic_DNA"/>
</dbReference>
<evidence type="ECO:0000313" key="4">
    <source>
        <dbReference type="Proteomes" id="UP000541109"/>
    </source>
</evidence>
<comment type="caution">
    <text evidence="3">The sequence shown here is derived from an EMBL/GenBank/DDBJ whole genome shotgun (WGS) entry which is preliminary data.</text>
</comment>
<dbReference type="RefSeq" id="WP_182166765.1">
    <property type="nucleotide sequence ID" value="NZ_JACFXV010000063.1"/>
</dbReference>
<dbReference type="GO" id="GO:0005886">
    <property type="term" value="C:plasma membrane"/>
    <property type="evidence" value="ECO:0007669"/>
    <property type="project" value="TreeGrafter"/>
</dbReference>
<evidence type="ECO:0000259" key="2">
    <source>
        <dbReference type="Pfam" id="PF09335"/>
    </source>
</evidence>
<organism evidence="3 4">
    <name type="scientific">Stappia albiluteola</name>
    <dbReference type="NCBI Taxonomy" id="2758565"/>
    <lineage>
        <taxon>Bacteria</taxon>
        <taxon>Pseudomonadati</taxon>
        <taxon>Pseudomonadota</taxon>
        <taxon>Alphaproteobacteria</taxon>
        <taxon>Hyphomicrobiales</taxon>
        <taxon>Stappiaceae</taxon>
        <taxon>Stappia</taxon>
    </lineage>
</organism>
<feature type="transmembrane region" description="Helical" evidence="1">
    <location>
        <begin position="132"/>
        <end position="159"/>
    </location>
</feature>
<dbReference type="PANTHER" id="PTHR42709:SF11">
    <property type="entry name" value="DEDA FAMILY PROTEIN"/>
    <property type="match status" value="1"/>
</dbReference>
<dbReference type="PANTHER" id="PTHR42709">
    <property type="entry name" value="ALKALINE PHOSPHATASE LIKE PROTEIN"/>
    <property type="match status" value="1"/>
</dbReference>
<dbReference type="InterPro" id="IPR051311">
    <property type="entry name" value="DedA_domain"/>
</dbReference>
<feature type="domain" description="VTT" evidence="2">
    <location>
        <begin position="36"/>
        <end position="157"/>
    </location>
</feature>